<dbReference type="InterPro" id="IPR023473">
    <property type="entry name" value="AMMECR1"/>
</dbReference>
<dbReference type="EMBL" id="CP019964">
    <property type="protein sequence ID" value="ASI13670.1"/>
    <property type="molecule type" value="Genomic_DNA"/>
</dbReference>
<dbReference type="InterPro" id="IPR002733">
    <property type="entry name" value="AMMECR1_domain"/>
</dbReference>
<dbReference type="NCBIfam" id="TIGR04335">
    <property type="entry name" value="AmmeMemoSam_A"/>
    <property type="match status" value="1"/>
</dbReference>
<dbReference type="PROSITE" id="PS51112">
    <property type="entry name" value="AMMECR1"/>
    <property type="match status" value="1"/>
</dbReference>
<organism evidence="2 3">
    <name type="scientific">Candidatus Mancarchaeum acidiphilum</name>
    <dbReference type="NCBI Taxonomy" id="1920749"/>
    <lineage>
        <taxon>Archaea</taxon>
        <taxon>Candidatus Micrarchaeota</taxon>
        <taxon>Candidatus Mancarchaeum</taxon>
    </lineage>
</organism>
<gene>
    <name evidence="2" type="ORF">Mia14_0346</name>
</gene>
<evidence type="ECO:0000259" key="1">
    <source>
        <dbReference type="PROSITE" id="PS51112"/>
    </source>
</evidence>
<dbReference type="Pfam" id="PF01871">
    <property type="entry name" value="AMMECR1"/>
    <property type="match status" value="1"/>
</dbReference>
<dbReference type="Gene3D" id="3.30.1490.150">
    <property type="entry name" value="Hypothetical protein ph0010, domain 2"/>
    <property type="match status" value="1"/>
</dbReference>
<sequence length="208" mass="23379">MNYLNFDDGVKLVWAARESITEYLNRSDFDRNEIESKLKGSGFDKRYGIFVTLYNYKNSNLRGCVGFPRAVGKLRDSVIDAALSAAFEDYRFGSLGKGELGNVVLEVSVLSPMERIEGNPDYLMENVNIGEDGLLIEYQGYSGLLLPIVAVEEKFDSKTFLEEVCMKAGLKGNEWKDGSAKLYKFQTQIFKEKSPAGEVYEVDLSNLD</sequence>
<dbReference type="AlphaFoldDB" id="A0A218NMH2"/>
<dbReference type="KEGG" id="marh:Mia14_0346"/>
<dbReference type="InterPro" id="IPR036071">
    <property type="entry name" value="AMMECR1_dom_sf"/>
</dbReference>
<dbReference type="OrthoDB" id="25187at2157"/>
<dbReference type="GeneID" id="33313903"/>
<dbReference type="InterPro" id="IPR027485">
    <property type="entry name" value="AMMECR1_N"/>
</dbReference>
<accession>A0A218NMH2</accession>
<proteinExistence type="predicted"/>
<dbReference type="PANTHER" id="PTHR13016">
    <property type="entry name" value="AMMECR1 HOMOLOG"/>
    <property type="match status" value="1"/>
</dbReference>
<dbReference type="RefSeq" id="WP_088819834.1">
    <property type="nucleotide sequence ID" value="NZ_CP019964.1"/>
</dbReference>
<dbReference type="PANTHER" id="PTHR13016:SF0">
    <property type="entry name" value="AMME SYNDROME CANDIDATE GENE 1 PROTEIN"/>
    <property type="match status" value="1"/>
</dbReference>
<protein>
    <submittedName>
        <fullName evidence="2">Putative RNA modification enzyme AMMECR1</fullName>
    </submittedName>
</protein>
<dbReference type="Proteomes" id="UP000197679">
    <property type="component" value="Chromosome"/>
</dbReference>
<dbReference type="NCBIfam" id="TIGR00296">
    <property type="entry name" value="TIGR00296 family protein"/>
    <property type="match status" value="1"/>
</dbReference>
<reference evidence="2 3" key="1">
    <citation type="journal article" date="2017" name="Nat. Commun.">
        <title>'ARMAN' archaea depend on association with euryarchaeal host in culture and in situ.</title>
        <authorList>
            <person name="Golyshina O."/>
            <person name="Toshchakov S."/>
            <person name="Makarova K."/>
            <person name="Gavrilov S."/>
            <person name="Korzhenkov A."/>
            <person name="La Cono V."/>
            <person name="Arcadi E."/>
            <person name="Nechitaylo T."/>
            <person name="Ferrer M."/>
            <person name="Kublanov I."/>
            <person name="Wolf Y."/>
            <person name="Yakimov M."/>
            <person name="Golyshin P."/>
            <person name="Slesarev A."/>
            <person name="Kozyavkin S."/>
        </authorList>
    </citation>
    <scope>NUCLEOTIDE SEQUENCE [LARGE SCALE GENOMIC DNA]</scope>
    <source>
        <strain evidence="2 3">Mia14</strain>
    </source>
</reference>
<name>A0A218NMH2_9ARCH</name>
<dbReference type="SUPFAM" id="SSF143447">
    <property type="entry name" value="AMMECR1-like"/>
    <property type="match status" value="1"/>
</dbReference>
<evidence type="ECO:0000313" key="2">
    <source>
        <dbReference type="EMBL" id="ASI13670.1"/>
    </source>
</evidence>
<feature type="domain" description="AMMECR1" evidence="1">
    <location>
        <begin position="7"/>
        <end position="201"/>
    </location>
</feature>
<keyword evidence="3" id="KW-1185">Reference proteome</keyword>
<evidence type="ECO:0000313" key="3">
    <source>
        <dbReference type="Proteomes" id="UP000197679"/>
    </source>
</evidence>
<dbReference type="Gene3D" id="3.30.700.20">
    <property type="entry name" value="Hypothetical protein ph0010, domain 1"/>
    <property type="match status" value="1"/>
</dbReference>
<dbReference type="InterPro" id="IPR027623">
    <property type="entry name" value="AmmeMemoSam_A"/>
</dbReference>